<dbReference type="PANTHER" id="PTHR21716:SF68">
    <property type="entry name" value="TRANSPORT PROTEIN YTVI-RELATED"/>
    <property type="match status" value="1"/>
</dbReference>
<name>A0A923L1A4_9FIRM</name>
<keyword evidence="3 6" id="KW-0812">Transmembrane</keyword>
<dbReference type="Proteomes" id="UP000659630">
    <property type="component" value="Unassembled WGS sequence"/>
</dbReference>
<dbReference type="GO" id="GO:0016020">
    <property type="term" value="C:membrane"/>
    <property type="evidence" value="ECO:0007669"/>
    <property type="project" value="UniProtKB-SubCell"/>
</dbReference>
<proteinExistence type="inferred from homology"/>
<evidence type="ECO:0000256" key="5">
    <source>
        <dbReference type="ARBA" id="ARBA00023136"/>
    </source>
</evidence>
<feature type="transmembrane region" description="Helical" evidence="6">
    <location>
        <begin position="248"/>
        <end position="275"/>
    </location>
</feature>
<feature type="transmembrane region" description="Helical" evidence="6">
    <location>
        <begin position="13"/>
        <end position="46"/>
    </location>
</feature>
<dbReference type="AlphaFoldDB" id="A0A923L1A4"/>
<dbReference type="Pfam" id="PF01594">
    <property type="entry name" value="AI-2E_transport"/>
    <property type="match status" value="1"/>
</dbReference>
<keyword evidence="4 6" id="KW-1133">Transmembrane helix</keyword>
<dbReference type="PANTHER" id="PTHR21716">
    <property type="entry name" value="TRANSMEMBRANE PROTEIN"/>
    <property type="match status" value="1"/>
</dbReference>
<dbReference type="InterPro" id="IPR002549">
    <property type="entry name" value="AI-2E-like"/>
</dbReference>
<dbReference type="GO" id="GO:0055085">
    <property type="term" value="P:transmembrane transport"/>
    <property type="evidence" value="ECO:0007669"/>
    <property type="project" value="TreeGrafter"/>
</dbReference>
<evidence type="ECO:0000256" key="3">
    <source>
        <dbReference type="ARBA" id="ARBA00022692"/>
    </source>
</evidence>
<evidence type="ECO:0000313" key="8">
    <source>
        <dbReference type="Proteomes" id="UP000659630"/>
    </source>
</evidence>
<feature type="transmembrane region" description="Helical" evidence="6">
    <location>
        <begin position="282"/>
        <end position="302"/>
    </location>
</feature>
<feature type="transmembrane region" description="Helical" evidence="6">
    <location>
        <begin position="169"/>
        <end position="199"/>
    </location>
</feature>
<accession>A0A923L1A4</accession>
<comment type="similarity">
    <text evidence="2">Belongs to the autoinducer-2 exporter (AI-2E) (TC 2.A.86) family.</text>
</comment>
<evidence type="ECO:0000256" key="2">
    <source>
        <dbReference type="ARBA" id="ARBA00009773"/>
    </source>
</evidence>
<feature type="transmembrane region" description="Helical" evidence="6">
    <location>
        <begin position="66"/>
        <end position="90"/>
    </location>
</feature>
<dbReference type="InterPro" id="IPR014227">
    <property type="entry name" value="YtvI-like"/>
</dbReference>
<keyword evidence="8" id="KW-1185">Reference proteome</keyword>
<comment type="subcellular location">
    <subcellularLocation>
        <location evidence="1">Membrane</location>
        <topology evidence="1">Multi-pass membrane protein</topology>
    </subcellularLocation>
</comment>
<comment type="caution">
    <text evidence="7">The sequence shown here is derived from an EMBL/GenBank/DDBJ whole genome shotgun (WGS) entry which is preliminary data.</text>
</comment>
<keyword evidence="5 6" id="KW-0472">Membrane</keyword>
<feature type="transmembrane region" description="Helical" evidence="6">
    <location>
        <begin position="220"/>
        <end position="242"/>
    </location>
</feature>
<gene>
    <name evidence="7" type="primary">ytvI</name>
    <name evidence="7" type="ORF">H8S23_10450</name>
</gene>
<dbReference type="NCBIfam" id="TIGR02872">
    <property type="entry name" value="spore_ytvI"/>
    <property type="match status" value="1"/>
</dbReference>
<dbReference type="EMBL" id="JACONZ010000003">
    <property type="protein sequence ID" value="MBC5581930.1"/>
    <property type="molecule type" value="Genomic_DNA"/>
</dbReference>
<evidence type="ECO:0000256" key="4">
    <source>
        <dbReference type="ARBA" id="ARBA00022989"/>
    </source>
</evidence>
<evidence type="ECO:0000256" key="1">
    <source>
        <dbReference type="ARBA" id="ARBA00004141"/>
    </source>
</evidence>
<organism evidence="7 8">
    <name type="scientific">Anaerofilum hominis</name>
    <dbReference type="NCBI Taxonomy" id="2763016"/>
    <lineage>
        <taxon>Bacteria</taxon>
        <taxon>Bacillati</taxon>
        <taxon>Bacillota</taxon>
        <taxon>Clostridia</taxon>
        <taxon>Eubacteriales</taxon>
        <taxon>Oscillospiraceae</taxon>
        <taxon>Anaerofilum</taxon>
    </lineage>
</organism>
<dbReference type="RefSeq" id="WP_186888282.1">
    <property type="nucleotide sequence ID" value="NZ_JACONZ010000003.1"/>
</dbReference>
<protein>
    <submittedName>
        <fullName evidence="7">Sporulation integral membrane protein YtvI</fullName>
    </submittedName>
</protein>
<evidence type="ECO:0000256" key="6">
    <source>
        <dbReference type="SAM" id="Phobius"/>
    </source>
</evidence>
<feature type="transmembrane region" description="Helical" evidence="6">
    <location>
        <begin position="314"/>
        <end position="344"/>
    </location>
</feature>
<feature type="transmembrane region" description="Helical" evidence="6">
    <location>
        <begin position="143"/>
        <end position="163"/>
    </location>
</feature>
<sequence>MEVERMRAFLIKFFYYTLIVAIAYCTLKFVVPFFMPFVLAFLIAFLLKTPVNRVAERLHLRRSPVAVVMLILFYAVLVTLTTLLGTRLVLAGIDALKALPQFYSSTIEPAIFQIEEWLGGLFARLDPQLIAALETMSQSLTDALGSAVSAISSAAIAVTTGAASHIPSFFVKFLLMIVASFFFVVDYYKVASFLANLLPPRGKTMLFRIKQNGVDTLLKFARAYAILLGLTFVELSIGLSLLGIKNAILIALGTAVVDILPVLGTGTILIPWALYQLFSGSVGQGIGLLAIYGIITVVRQALEPRVVGRQIGLYPLATLLCMFAGAQLFGFWGMFALPIGLTIFMQLRREDRAAASAAAAPAAQDGPAAPPPGA</sequence>
<evidence type="ECO:0000313" key="7">
    <source>
        <dbReference type="EMBL" id="MBC5581930.1"/>
    </source>
</evidence>
<reference evidence="7" key="1">
    <citation type="submission" date="2020-08" db="EMBL/GenBank/DDBJ databases">
        <title>Genome public.</title>
        <authorList>
            <person name="Liu C."/>
            <person name="Sun Q."/>
        </authorList>
    </citation>
    <scope>NUCLEOTIDE SEQUENCE</scope>
    <source>
        <strain evidence="7">BX8</strain>
    </source>
</reference>